<reference evidence="11" key="1">
    <citation type="submission" date="2014-09" db="EMBL/GenBank/DDBJ databases">
        <authorList>
            <person name="Martin A.A."/>
        </authorList>
    </citation>
    <scope>NUCLEOTIDE SEQUENCE</scope>
    <source>
        <strain evidence="11">ED321</strain>
    </source>
</reference>
<keyword evidence="5 6" id="KW-0067">ATP-binding</keyword>
<dbReference type="GO" id="GO:0007567">
    <property type="term" value="P:parturition"/>
    <property type="evidence" value="ECO:0007669"/>
    <property type="project" value="EnsemblMetazoa"/>
</dbReference>
<feature type="domain" description="Protein kinase" evidence="9">
    <location>
        <begin position="37"/>
        <end position="335"/>
    </location>
</feature>
<evidence type="ECO:0000256" key="1">
    <source>
        <dbReference type="ARBA" id="ARBA00022527"/>
    </source>
</evidence>
<dbReference type="WBParaSite" id="SRAE_X000136900.1">
    <property type="protein sequence ID" value="SRAE_X000136900.1"/>
    <property type="gene ID" value="WBGene00266937"/>
</dbReference>
<dbReference type="InterPro" id="IPR008271">
    <property type="entry name" value="Ser/Thr_kinase_AS"/>
</dbReference>
<dbReference type="SUPFAM" id="SSF56112">
    <property type="entry name" value="Protein kinase-like (PK-like)"/>
    <property type="match status" value="1"/>
</dbReference>
<evidence type="ECO:0000256" key="8">
    <source>
        <dbReference type="SAM" id="MobiDB-lite"/>
    </source>
</evidence>
<dbReference type="GO" id="GO:0008340">
    <property type="term" value="P:determination of adult lifespan"/>
    <property type="evidence" value="ECO:0007669"/>
    <property type="project" value="EnsemblMetazoa"/>
</dbReference>
<evidence type="ECO:0000256" key="5">
    <source>
        <dbReference type="ARBA" id="ARBA00022840"/>
    </source>
</evidence>
<evidence type="ECO:0000313" key="12">
    <source>
        <dbReference type="WBParaSite" id="SRAE_X000136900.1"/>
    </source>
</evidence>
<dbReference type="GeneID" id="36384431"/>
<dbReference type="PANTHER" id="PTHR24055">
    <property type="entry name" value="MITOGEN-ACTIVATED PROTEIN KINASE"/>
    <property type="match status" value="1"/>
</dbReference>
<dbReference type="GO" id="GO:0007346">
    <property type="term" value="P:regulation of mitotic cell cycle"/>
    <property type="evidence" value="ECO:0007669"/>
    <property type="project" value="EnsemblMetazoa"/>
</dbReference>
<dbReference type="GO" id="GO:0030307">
    <property type="term" value="P:positive regulation of cell growth"/>
    <property type="evidence" value="ECO:0007669"/>
    <property type="project" value="EnsemblMetazoa"/>
</dbReference>
<organism evidence="10">
    <name type="scientific">Strongyloides ratti</name>
    <name type="common">Parasitic roundworm</name>
    <dbReference type="NCBI Taxonomy" id="34506"/>
    <lineage>
        <taxon>Eukaryota</taxon>
        <taxon>Metazoa</taxon>
        <taxon>Ecdysozoa</taxon>
        <taxon>Nematoda</taxon>
        <taxon>Chromadorea</taxon>
        <taxon>Rhabditida</taxon>
        <taxon>Tylenchina</taxon>
        <taxon>Panagrolaimomorpha</taxon>
        <taxon>Strongyloidoidea</taxon>
        <taxon>Strongyloididae</taxon>
        <taxon>Strongyloides</taxon>
    </lineage>
</organism>
<dbReference type="Gene3D" id="3.30.200.20">
    <property type="entry name" value="Phosphorylase Kinase, domain 1"/>
    <property type="match status" value="1"/>
</dbReference>
<reference evidence="10" key="2">
    <citation type="submission" date="2014-09" db="EMBL/GenBank/DDBJ databases">
        <authorList>
            <person name="Aslett A.Martin."/>
        </authorList>
    </citation>
    <scope>NUCLEOTIDE SEQUENCE</scope>
    <source>
        <strain evidence="10">ED321 Heterogonic</strain>
    </source>
</reference>
<evidence type="ECO:0000256" key="3">
    <source>
        <dbReference type="ARBA" id="ARBA00022741"/>
    </source>
</evidence>
<reference evidence="12" key="3">
    <citation type="submission" date="2020-12" db="UniProtKB">
        <authorList>
            <consortium name="WormBaseParasite"/>
        </authorList>
    </citation>
    <scope>IDENTIFICATION</scope>
</reference>
<keyword evidence="4 10" id="KW-0418">Kinase</keyword>
<dbReference type="Pfam" id="PF00069">
    <property type="entry name" value="Pkinase"/>
    <property type="match status" value="1"/>
</dbReference>
<dbReference type="PROSITE" id="PS50011">
    <property type="entry name" value="PROTEIN_KINASE_DOM"/>
    <property type="match status" value="1"/>
</dbReference>
<name>A0A090KQ10_STRRB</name>
<evidence type="ECO:0000313" key="11">
    <source>
        <dbReference type="Proteomes" id="UP000035682"/>
    </source>
</evidence>
<dbReference type="CTD" id="36384431"/>
<feature type="compositionally biased region" description="Basic and acidic residues" evidence="8">
    <location>
        <begin position="378"/>
        <end position="389"/>
    </location>
</feature>
<dbReference type="InterPro" id="IPR050117">
    <property type="entry name" value="MAPK"/>
</dbReference>
<dbReference type="FunFam" id="1.10.510.10:FF:000624">
    <property type="entry name" value="Mitogen-activated protein kinase"/>
    <property type="match status" value="1"/>
</dbReference>
<keyword evidence="1 7" id="KW-0723">Serine/threonine-protein kinase</keyword>
<feature type="region of interest" description="Disordered" evidence="8">
    <location>
        <begin position="378"/>
        <end position="479"/>
    </location>
</feature>
<dbReference type="Gene3D" id="1.10.510.10">
    <property type="entry name" value="Transferase(Phosphotransferase) domain 1"/>
    <property type="match status" value="1"/>
</dbReference>
<comment type="similarity">
    <text evidence="7">Belongs to the protein kinase superfamily.</text>
</comment>
<dbReference type="OMA" id="CYYMTQH"/>
<dbReference type="GO" id="GO:0004674">
    <property type="term" value="F:protein serine/threonine kinase activity"/>
    <property type="evidence" value="ECO:0007669"/>
    <property type="project" value="UniProtKB-KW"/>
</dbReference>
<dbReference type="RefSeq" id="XP_024498834.1">
    <property type="nucleotide sequence ID" value="XM_024648174.1"/>
</dbReference>
<evidence type="ECO:0000313" key="10">
    <source>
        <dbReference type="EMBL" id="CEF59623.1"/>
    </source>
</evidence>
<dbReference type="PROSITE" id="PS00108">
    <property type="entry name" value="PROTEIN_KINASE_ST"/>
    <property type="match status" value="1"/>
</dbReference>
<accession>A0A090KQ10</accession>
<dbReference type="PROSITE" id="PS00107">
    <property type="entry name" value="PROTEIN_KINASE_ATP"/>
    <property type="match status" value="1"/>
</dbReference>
<keyword evidence="11" id="KW-1185">Reference proteome</keyword>
<evidence type="ECO:0000256" key="2">
    <source>
        <dbReference type="ARBA" id="ARBA00022679"/>
    </source>
</evidence>
<proteinExistence type="inferred from homology"/>
<protein>
    <submittedName>
        <fullName evidence="10 12">Mitogen-activated protein kinase 7</fullName>
    </submittedName>
</protein>
<keyword evidence="2" id="KW-0808">Transferase</keyword>
<sequence>MTTTTTTNQPAFNRILDNLSRRQLKFDFDFGEYNNFYIPDRNIGQGAFGIVCEATDTRNNDKVAIKKIGHASATPTLARRTLREIRCLRFIEHENIVLLKDIFRTKGSLGVNVFLVMDLMEGSLHHVIHGSIEPLDWELISYFLFQLLKGLKFLHAAGISHRDLKPSNLLVNSDCHLRIADFGMAKLSLSEYYDDADEYCFYMTQHVATLPYRAPELLFVCQEHSVAVDMWAVGCILGEMILRRELFPGRSVSNQIKVLITRLGSPSSNVINDIKCERTKRLIESFGDIEAWNWNDIITMGDRYNEQALDLIQNLLTYDQEERFNVFQAIEHDFLFQFNINMEAESTCPFKTKMDMAAVESLTHQELLEAILNDVKSADGIDNNRKPNEELSDVCGSSDERDNKTSNTTRPSSTDLYDGSPSGSSGVDEGSTTRTSFESSSVIHSPSSSISTSSSCHKCPNKTSLRKEKSMIKTNMIDEDDLLYNDEDTSLNDNEEVTAL</sequence>
<dbReference type="AlphaFoldDB" id="A0A090KQ10"/>
<dbReference type="SMART" id="SM00220">
    <property type="entry name" value="S_TKc"/>
    <property type="match status" value="1"/>
</dbReference>
<dbReference type="InterPro" id="IPR011009">
    <property type="entry name" value="Kinase-like_dom_sf"/>
</dbReference>
<evidence type="ECO:0000256" key="6">
    <source>
        <dbReference type="PROSITE-ProRule" id="PRU10141"/>
    </source>
</evidence>
<dbReference type="OrthoDB" id="192887at2759"/>
<evidence type="ECO:0000259" key="9">
    <source>
        <dbReference type="PROSITE" id="PS50011"/>
    </source>
</evidence>
<dbReference type="FunFam" id="3.30.200.20:FF:000553">
    <property type="entry name" value="Mitogen-activated protein kinase"/>
    <property type="match status" value="1"/>
</dbReference>
<dbReference type="InterPro" id="IPR017441">
    <property type="entry name" value="Protein_kinase_ATP_BS"/>
</dbReference>
<dbReference type="InterPro" id="IPR000719">
    <property type="entry name" value="Prot_kinase_dom"/>
</dbReference>
<dbReference type="GO" id="GO:0005524">
    <property type="term" value="F:ATP binding"/>
    <property type="evidence" value="ECO:0007669"/>
    <property type="project" value="UniProtKB-UniRule"/>
</dbReference>
<dbReference type="Proteomes" id="UP000035682">
    <property type="component" value="Unplaced"/>
</dbReference>
<dbReference type="EMBL" id="LN609396">
    <property type="protein sequence ID" value="CEF59623.1"/>
    <property type="molecule type" value="Genomic_DNA"/>
</dbReference>
<evidence type="ECO:0000256" key="4">
    <source>
        <dbReference type="ARBA" id="ARBA00022777"/>
    </source>
</evidence>
<keyword evidence="3 6" id="KW-0547">Nucleotide-binding</keyword>
<feature type="binding site" evidence="6">
    <location>
        <position position="67"/>
    </location>
    <ligand>
        <name>ATP</name>
        <dbReference type="ChEBI" id="CHEBI:30616"/>
    </ligand>
</feature>
<dbReference type="WormBase" id="SRAE_X000136900">
    <property type="protein sequence ID" value="SRP09614"/>
    <property type="gene ID" value="WBGene00266937"/>
</dbReference>
<evidence type="ECO:0000256" key="7">
    <source>
        <dbReference type="RuleBase" id="RU000304"/>
    </source>
</evidence>
<feature type="compositionally biased region" description="Low complexity" evidence="8">
    <location>
        <begin position="436"/>
        <end position="455"/>
    </location>
</feature>
<gene>
    <name evidence="10 12 13" type="ORF">SRAE_X000136900</name>
</gene>
<dbReference type="GO" id="GO:0040024">
    <property type="term" value="P:dauer larval development"/>
    <property type="evidence" value="ECO:0007669"/>
    <property type="project" value="EnsemblMetazoa"/>
</dbReference>
<dbReference type="GO" id="GO:0035556">
    <property type="term" value="P:intracellular signal transduction"/>
    <property type="evidence" value="ECO:0007669"/>
    <property type="project" value="EnsemblMetazoa"/>
</dbReference>
<dbReference type="GO" id="GO:0040018">
    <property type="term" value="P:positive regulation of multicellular organism growth"/>
    <property type="evidence" value="ECO:0007669"/>
    <property type="project" value="EnsemblMetazoa"/>
</dbReference>
<feature type="compositionally biased region" description="Polar residues" evidence="8">
    <location>
        <begin position="405"/>
        <end position="435"/>
    </location>
</feature>
<evidence type="ECO:0000313" key="13">
    <source>
        <dbReference type="WormBase" id="SRAE_X000136900"/>
    </source>
</evidence>